<dbReference type="SUPFAM" id="SSF143011">
    <property type="entry name" value="RelE-like"/>
    <property type="match status" value="1"/>
</dbReference>
<dbReference type="InterPro" id="IPR004386">
    <property type="entry name" value="Toxin_YafQ-like"/>
</dbReference>
<dbReference type="Gene3D" id="3.30.2310.20">
    <property type="entry name" value="RelE-like"/>
    <property type="match status" value="1"/>
</dbReference>
<dbReference type="Pfam" id="PF15738">
    <property type="entry name" value="YafQ_toxin"/>
    <property type="match status" value="1"/>
</dbReference>
<accession>A0A2T4U064</accession>
<proteinExistence type="predicted"/>
<evidence type="ECO:0000256" key="2">
    <source>
        <dbReference type="PIRSR" id="PIRSR006156-1"/>
    </source>
</evidence>
<dbReference type="NCBIfam" id="TIGR02385">
    <property type="entry name" value="RelE_StbE"/>
    <property type="match status" value="1"/>
</dbReference>
<gene>
    <name evidence="3" type="ORF">CLG94_03360</name>
</gene>
<comment type="caution">
    <text evidence="3">The sequence shown here is derived from an EMBL/GenBank/DDBJ whole genome shotgun (WGS) entry which is preliminary data.</text>
</comment>
<evidence type="ECO:0000313" key="3">
    <source>
        <dbReference type="EMBL" id="PTL36722.1"/>
    </source>
</evidence>
<dbReference type="RefSeq" id="WP_107561476.1">
    <property type="nucleotide sequence ID" value="NZ_NVQC01000013.1"/>
</dbReference>
<dbReference type="PANTHER" id="PTHR40588">
    <property type="entry name" value="MRNA INTERFERASE TOXIN YAFQ"/>
    <property type="match status" value="1"/>
</dbReference>
<evidence type="ECO:0000313" key="4">
    <source>
        <dbReference type="Proteomes" id="UP000241436"/>
    </source>
</evidence>
<keyword evidence="1" id="KW-1277">Toxin-antitoxin system</keyword>
<dbReference type="GO" id="GO:0006402">
    <property type="term" value="P:mRNA catabolic process"/>
    <property type="evidence" value="ECO:0007669"/>
    <property type="project" value="TreeGrafter"/>
</dbReference>
<dbReference type="PIRSF" id="PIRSF006156">
    <property type="entry name" value="YafQ"/>
    <property type="match status" value="1"/>
</dbReference>
<name>A0A2T4U064_9BACT</name>
<dbReference type="PANTHER" id="PTHR40588:SF1">
    <property type="entry name" value="MRNA INTERFERASE TOXIN YAFQ"/>
    <property type="match status" value="1"/>
</dbReference>
<feature type="active site" description="Proton donor" evidence="2">
    <location>
        <position position="84"/>
    </location>
</feature>
<dbReference type="InterPro" id="IPR007712">
    <property type="entry name" value="RelE/ParE_toxin"/>
</dbReference>
<reference evidence="4" key="2">
    <citation type="journal article" date="2018" name="Environ. Microbiol.">
        <title>Bloom of a denitrifying methanotroph, 'Candidatus Methylomirabilis limnetica', in a deep stratified lake.</title>
        <authorList>
            <person name="Graf J.S."/>
            <person name="Mayr M.J."/>
            <person name="Marchant H.K."/>
            <person name="Tienken D."/>
            <person name="Hach P.F."/>
            <person name="Brand A."/>
            <person name="Schubert C.J."/>
            <person name="Kuypers M.M."/>
            <person name="Milucka J."/>
        </authorList>
    </citation>
    <scope>NUCLEOTIDE SEQUENCE [LARGE SCALE GENOMIC DNA]</scope>
    <source>
        <strain evidence="4">Zug</strain>
    </source>
</reference>
<evidence type="ECO:0000256" key="1">
    <source>
        <dbReference type="ARBA" id="ARBA00022649"/>
    </source>
</evidence>
<organism evidence="3 4">
    <name type="scientific">Candidatus Methylomirabilis limnetica</name>
    <dbReference type="NCBI Taxonomy" id="2033718"/>
    <lineage>
        <taxon>Bacteria</taxon>
        <taxon>Candidatus Methylomirabilota</taxon>
        <taxon>Candidatus Methylomirabilia</taxon>
        <taxon>Candidatus Methylomirabilales</taxon>
        <taxon>Candidatus Methylomirabilaceae</taxon>
        <taxon>Candidatus Methylomirabilis</taxon>
    </lineage>
</organism>
<protein>
    <submittedName>
        <fullName evidence="3">Type II toxin-antitoxin system mRNA interferase toxin, RelE/StbE family</fullName>
    </submittedName>
</protein>
<keyword evidence="4" id="KW-1185">Reference proteome</keyword>
<dbReference type="OrthoDB" id="7030467at2"/>
<dbReference type="InterPro" id="IPR035093">
    <property type="entry name" value="RelE/ParE_toxin_dom_sf"/>
</dbReference>
<dbReference type="GO" id="GO:0006415">
    <property type="term" value="P:translational termination"/>
    <property type="evidence" value="ECO:0007669"/>
    <property type="project" value="TreeGrafter"/>
</dbReference>
<dbReference type="Proteomes" id="UP000241436">
    <property type="component" value="Unassembled WGS sequence"/>
</dbReference>
<reference evidence="3 4" key="1">
    <citation type="submission" date="2017-09" db="EMBL/GenBank/DDBJ databases">
        <title>Bloom of a denitrifying methanotroph, Candidatus Methylomirabilis limnetica, in a deep stratified lake.</title>
        <authorList>
            <person name="Graf J.S."/>
            <person name="Marchant H.K."/>
            <person name="Tienken D."/>
            <person name="Hach P.F."/>
            <person name="Brand A."/>
            <person name="Schubert C.J."/>
            <person name="Kuypers M.M."/>
            <person name="Milucka J."/>
        </authorList>
    </citation>
    <scope>NUCLEOTIDE SEQUENCE [LARGE SCALE GENOMIC DNA]</scope>
    <source>
        <strain evidence="3 4">Zug</strain>
    </source>
</reference>
<dbReference type="GO" id="GO:0004521">
    <property type="term" value="F:RNA endonuclease activity"/>
    <property type="evidence" value="ECO:0007669"/>
    <property type="project" value="TreeGrafter"/>
</dbReference>
<dbReference type="AlphaFoldDB" id="A0A2T4U064"/>
<dbReference type="EMBL" id="NVQC01000013">
    <property type="protein sequence ID" value="PTL36722.1"/>
    <property type="molecule type" value="Genomic_DNA"/>
</dbReference>
<sequence>MYKPVYTQQFAKDLERSRRRGKNFDKLKIVIRSLLAGEPLDPIHRDHRLVGNFIGRRECHIESDWLLVYRLAGDRMHFERMGTHSDLFKT</sequence>